<dbReference type="AlphaFoldDB" id="U5P040"/>
<organism evidence="1">
    <name type="scientific">Micrococcus sp. V7</name>
    <dbReference type="NCBI Taxonomy" id="404582"/>
    <lineage>
        <taxon>Bacteria</taxon>
        <taxon>Bacillati</taxon>
        <taxon>Actinomycetota</taxon>
        <taxon>Actinomycetes</taxon>
        <taxon>Micrococcales</taxon>
        <taxon>Micrococcaceae</taxon>
        <taxon>Micrococcus</taxon>
    </lineage>
</organism>
<proteinExistence type="predicted"/>
<keyword evidence="1" id="KW-0614">Plasmid</keyword>
<dbReference type="EMBL" id="KF577591">
    <property type="protein sequence ID" value="AGY35530.1"/>
    <property type="molecule type" value="Genomic_DNA"/>
</dbReference>
<name>U5P040_9MICC</name>
<sequence>MTTTAPTHRLTTWAGETCTTCGSTWGTEEHHHAFTMLRPTVTAYARALANRWGSNTPAQPHERTTLNNAATAVAALAPIPEGITPRLRQAMIDATRRAMIAPDTPETTDPLVVAEYDPDEWAALRSRTAAAAGLRIVALVDQDGVARLV</sequence>
<dbReference type="RefSeq" id="WP_023190198.1">
    <property type="nucleotide sequence ID" value="NC_022599.1"/>
</dbReference>
<accession>U5P040</accession>
<geneLocation type="plasmid" evidence="1">
    <name>pLMV7</name>
</geneLocation>
<gene>
    <name evidence="1" type="ORF">LMV7_p01090</name>
</gene>
<protein>
    <submittedName>
        <fullName evidence="1">Uncharacterized protein</fullName>
    </submittedName>
</protein>
<evidence type="ECO:0000313" key="1">
    <source>
        <dbReference type="EMBL" id="AGY35530.1"/>
    </source>
</evidence>
<reference evidence="1" key="1">
    <citation type="journal article" date="2013" name="Genome Announc.">
        <title>First complete sequence of a giant linear plasmid from a micrococcus strain isolated from an extremely high-altitude lake.</title>
        <authorList>
            <person name="Dib J.R."/>
            <person name="Schuldes J."/>
            <person name="Thurmer A."/>
            <person name="Farias M.E."/>
            <person name="Daniel R."/>
            <person name="Meinhardt F."/>
        </authorList>
    </citation>
    <scope>NUCLEOTIDE SEQUENCE</scope>
    <source>
        <strain evidence="1">V7</strain>
        <plasmid evidence="1">pLMV7</plasmid>
    </source>
</reference>